<keyword evidence="6" id="KW-1185">Reference proteome</keyword>
<evidence type="ECO:0000313" key="5">
    <source>
        <dbReference type="EMBL" id="SAI69474.1"/>
    </source>
</evidence>
<dbReference type="SUPFAM" id="SSF53756">
    <property type="entry name" value="UDP-Glycosyltransferase/glycogen phosphorylase"/>
    <property type="match status" value="1"/>
</dbReference>
<dbReference type="Gene3D" id="3.40.50.2000">
    <property type="entry name" value="Glycogen Phosphorylase B"/>
    <property type="match status" value="2"/>
</dbReference>
<evidence type="ECO:0000259" key="3">
    <source>
        <dbReference type="Pfam" id="PF00534"/>
    </source>
</evidence>
<dbReference type="PANTHER" id="PTHR12526">
    <property type="entry name" value="GLYCOSYLTRANSFERASE"/>
    <property type="match status" value="1"/>
</dbReference>
<dbReference type="GeneID" id="56590913"/>
<dbReference type="EMBL" id="LT546645">
    <property type="protein sequence ID" value="SAI69474.1"/>
    <property type="molecule type" value="Genomic_DNA"/>
</dbReference>
<evidence type="ECO:0000259" key="4">
    <source>
        <dbReference type="Pfam" id="PF13579"/>
    </source>
</evidence>
<dbReference type="GO" id="GO:0047265">
    <property type="term" value="F:poly(glycerol-phosphate) alpha-glucosyltransferase activity"/>
    <property type="evidence" value="ECO:0007669"/>
    <property type="project" value="UniProtKB-EC"/>
</dbReference>
<evidence type="ECO:0000313" key="6">
    <source>
        <dbReference type="Proteomes" id="UP000076825"/>
    </source>
</evidence>
<dbReference type="Pfam" id="PF13579">
    <property type="entry name" value="Glyco_trans_4_4"/>
    <property type="match status" value="1"/>
</dbReference>
<dbReference type="InterPro" id="IPR001296">
    <property type="entry name" value="Glyco_trans_1"/>
</dbReference>
<reference evidence="5 6" key="1">
    <citation type="submission" date="2016-04" db="EMBL/GenBank/DDBJ databases">
        <authorList>
            <consortium name="Pathogen Informatics"/>
        </authorList>
    </citation>
    <scope>NUCLEOTIDE SEQUENCE [LARGE SCALE GENOMIC DNA]</scope>
    <source>
        <strain evidence="5 6">H044680328</strain>
    </source>
</reference>
<evidence type="ECO:0000256" key="2">
    <source>
        <dbReference type="ARBA" id="ARBA00022679"/>
    </source>
</evidence>
<dbReference type="Proteomes" id="UP000076825">
    <property type="component" value="Chromosome 1"/>
</dbReference>
<dbReference type="InterPro" id="IPR028098">
    <property type="entry name" value="Glyco_trans_4-like_N"/>
</dbReference>
<proteinExistence type="predicted"/>
<sequence length="370" mass="40031">MKIVLAVSSMQAGGAERVAATLANAWSARGDHVTLLPTFSGGGTCFYPLSDEVELLWLADEVPARGLWGAFKRLLGLRRLIRERRPDVVVSFLTNVNVAAILATRGLGVPLIVCERTNPAVETNTSQVWRRLRRWLYPRAEIVTVQAEATVAPFAAQVPGLKDLAVIPNPLPPELLDAPHAPLAPDAQGRRRLCAMGRLVPDKQFDLLIDVFADLAARHPDWDLWIWGEGPQREALQARIDGLGLASRVSLLGRTDAPWEALSQASAFVLCSAVEGFPNVLLEAMSLGLPCVAFDCPSGPREMSRGGQDALLVPAADRQALGESLERVMGDAALRASLGAQGAASVRRRYALPAVLAEWDTLIARAQRKR</sequence>
<organism evidence="5 6">
    <name type="scientific">Bordetella trematum</name>
    <dbReference type="NCBI Taxonomy" id="123899"/>
    <lineage>
        <taxon>Bacteria</taxon>
        <taxon>Pseudomonadati</taxon>
        <taxon>Pseudomonadota</taxon>
        <taxon>Betaproteobacteria</taxon>
        <taxon>Burkholderiales</taxon>
        <taxon>Alcaligenaceae</taxon>
        <taxon>Bordetella</taxon>
    </lineage>
</organism>
<dbReference type="STRING" id="123899.SAMEA3906487_01806"/>
<dbReference type="KEGG" id="btrm:SAMEA390648701806"/>
<accession>A0A157SGK2</accession>
<dbReference type="PANTHER" id="PTHR12526:SF510">
    <property type="entry name" value="D-INOSITOL 3-PHOSPHATE GLYCOSYLTRANSFERASE"/>
    <property type="match status" value="1"/>
</dbReference>
<dbReference type="EC" id="2.4.1.52" evidence="5"/>
<feature type="domain" description="Glycosyl transferase family 1" evidence="3">
    <location>
        <begin position="189"/>
        <end position="342"/>
    </location>
</feature>
<name>A0A157SGK2_9BORD</name>
<gene>
    <name evidence="5" type="primary">tagE_2</name>
    <name evidence="5" type="ORF">SAMEA3906487_01806</name>
</gene>
<dbReference type="PATRIC" id="fig|123899.6.peg.1793"/>
<protein>
    <submittedName>
        <fullName evidence="5">O-antigen biosynthesis glycosyltransferase</fullName>
        <ecNumber evidence="5">2.4.1.52</ecNumber>
    </submittedName>
</protein>
<dbReference type="RefSeq" id="WP_063491819.1">
    <property type="nucleotide sequence ID" value="NZ_CP016340.1"/>
</dbReference>
<dbReference type="CDD" id="cd03820">
    <property type="entry name" value="GT4_AmsD-like"/>
    <property type="match status" value="1"/>
</dbReference>
<evidence type="ECO:0000256" key="1">
    <source>
        <dbReference type="ARBA" id="ARBA00022676"/>
    </source>
</evidence>
<dbReference type="AlphaFoldDB" id="A0A157SGK2"/>
<feature type="domain" description="Glycosyltransferase subfamily 4-like N-terminal" evidence="4">
    <location>
        <begin position="13"/>
        <end position="169"/>
    </location>
</feature>
<dbReference type="eggNOG" id="COG0707">
    <property type="taxonomic scope" value="Bacteria"/>
</dbReference>
<dbReference type="Pfam" id="PF00534">
    <property type="entry name" value="Glycos_transf_1"/>
    <property type="match status" value="1"/>
</dbReference>
<keyword evidence="1 5" id="KW-0328">Glycosyltransferase</keyword>
<dbReference type="eggNOG" id="COG0438">
    <property type="taxonomic scope" value="Bacteria"/>
</dbReference>
<keyword evidence="2 5" id="KW-0808">Transferase</keyword>
<dbReference type="OrthoDB" id="570545at2"/>